<keyword evidence="7" id="KW-1185">Reference proteome</keyword>
<evidence type="ECO:0000256" key="4">
    <source>
        <dbReference type="RuleBase" id="RU004514"/>
    </source>
</evidence>
<comment type="cofactor">
    <cofactor evidence="3">
        <name>pyridoxal 5'-phosphate</name>
        <dbReference type="ChEBI" id="CHEBI:597326"/>
    </cofactor>
</comment>
<dbReference type="InterPro" id="IPR029066">
    <property type="entry name" value="PLP-binding_barrel"/>
</dbReference>
<reference evidence="7" key="1">
    <citation type="submission" date="2018-12" db="EMBL/GenBank/DDBJ databases">
        <title>Tengunoibacter tsumagoiensis gen. nov., sp. nov., Dictyobacter kobayashii sp. nov., D. alpinus sp. nov., and D. joshuensis sp. nov. and description of Dictyobacteraceae fam. nov. within the order Ktedonobacterales isolated from Tengu-no-mugimeshi.</title>
        <authorList>
            <person name="Wang C.M."/>
            <person name="Zheng Y."/>
            <person name="Sakai Y."/>
            <person name="Toyoda A."/>
            <person name="Minakuchi Y."/>
            <person name="Abe K."/>
            <person name="Yokota A."/>
            <person name="Yabe S."/>
        </authorList>
    </citation>
    <scope>NUCLEOTIDE SEQUENCE [LARGE SCALE GENOMIC DNA]</scope>
    <source>
        <strain evidence="7">Uno3</strain>
    </source>
</reference>
<dbReference type="CDD" id="cd00635">
    <property type="entry name" value="PLPDE_III_YBL036c_like"/>
    <property type="match status" value="1"/>
</dbReference>
<gene>
    <name evidence="6" type="ORF">KTT_39770</name>
</gene>
<evidence type="ECO:0000256" key="1">
    <source>
        <dbReference type="ARBA" id="ARBA00022898"/>
    </source>
</evidence>
<dbReference type="Pfam" id="PF01168">
    <property type="entry name" value="Ala_racemase_N"/>
    <property type="match status" value="1"/>
</dbReference>
<dbReference type="AlphaFoldDB" id="A0A402A4P1"/>
<evidence type="ECO:0000256" key="3">
    <source>
        <dbReference type="PIRSR" id="PIRSR004848-1"/>
    </source>
</evidence>
<proteinExistence type="inferred from homology"/>
<name>A0A402A4P1_9CHLR</name>
<comment type="similarity">
    <text evidence="2 4">Belongs to the pyridoxal phosphate-binding protein YggS/PROSC family.</text>
</comment>
<evidence type="ECO:0000259" key="5">
    <source>
        <dbReference type="Pfam" id="PF01168"/>
    </source>
</evidence>
<comment type="caution">
    <text evidence="6">The sequence shown here is derived from an EMBL/GenBank/DDBJ whole genome shotgun (WGS) entry which is preliminary data.</text>
</comment>
<evidence type="ECO:0000313" key="6">
    <source>
        <dbReference type="EMBL" id="GCE14118.1"/>
    </source>
</evidence>
<dbReference type="PANTHER" id="PTHR10146">
    <property type="entry name" value="PROLINE SYNTHETASE CO-TRANSCRIBED BACTERIAL HOMOLOG PROTEIN"/>
    <property type="match status" value="1"/>
</dbReference>
<evidence type="ECO:0000256" key="2">
    <source>
        <dbReference type="HAMAP-Rule" id="MF_02087"/>
    </source>
</evidence>
<dbReference type="InterPro" id="IPR001608">
    <property type="entry name" value="Ala_racemase_N"/>
</dbReference>
<sequence length="242" mass="26783">MIDKHLQAQYEALTTNLATVRSTIAEAALRSGRQPDAITLVAVSKTRPLEAIQVAAQAGVRDFGENRVQEALQKIAAFPTPRWHLIGHLQSNKANKVVGAFQFIHSVDSLHLALALQRQAEKLQIRQSILLQVNISGETSKEGMQPDEVPGLARQIVALPNLEVQGLMTIAPRVEEPETVRPIFRALRILRDQLQQEIPDSSWSQLSMGMTDDYCVAIEEGATIVRVGRAIFGERIDRGELQ</sequence>
<feature type="domain" description="Alanine racemase N-terminal" evidence="5">
    <location>
        <begin position="37"/>
        <end position="234"/>
    </location>
</feature>
<dbReference type="FunFam" id="3.20.20.10:FF:000018">
    <property type="entry name" value="Pyridoxal phosphate homeostasis protein"/>
    <property type="match status" value="1"/>
</dbReference>
<dbReference type="SUPFAM" id="SSF51419">
    <property type="entry name" value="PLP-binding barrel"/>
    <property type="match status" value="1"/>
</dbReference>
<dbReference type="Proteomes" id="UP000287352">
    <property type="component" value="Unassembled WGS sequence"/>
</dbReference>
<comment type="function">
    <text evidence="2">Pyridoxal 5'-phosphate (PLP)-binding protein, which is involved in PLP homeostasis.</text>
</comment>
<dbReference type="RefSeq" id="WP_218028950.1">
    <property type="nucleotide sequence ID" value="NZ_BIFR01000001.1"/>
</dbReference>
<keyword evidence="1 2" id="KW-0663">Pyridoxal phosphate</keyword>
<dbReference type="EMBL" id="BIFR01000001">
    <property type="protein sequence ID" value="GCE14118.1"/>
    <property type="molecule type" value="Genomic_DNA"/>
</dbReference>
<accession>A0A402A4P1</accession>
<dbReference type="InterPro" id="IPR011078">
    <property type="entry name" value="PyrdxlP_homeostasis"/>
</dbReference>
<organism evidence="6 7">
    <name type="scientific">Tengunoibacter tsumagoiensis</name>
    <dbReference type="NCBI Taxonomy" id="2014871"/>
    <lineage>
        <taxon>Bacteria</taxon>
        <taxon>Bacillati</taxon>
        <taxon>Chloroflexota</taxon>
        <taxon>Ktedonobacteria</taxon>
        <taxon>Ktedonobacterales</taxon>
        <taxon>Dictyobacteraceae</taxon>
        <taxon>Tengunoibacter</taxon>
    </lineage>
</organism>
<dbReference type="GO" id="GO:0030170">
    <property type="term" value="F:pyridoxal phosphate binding"/>
    <property type="evidence" value="ECO:0007669"/>
    <property type="project" value="UniProtKB-UniRule"/>
</dbReference>
<dbReference type="PIRSF" id="PIRSF004848">
    <property type="entry name" value="YBL036c_PLPDEIII"/>
    <property type="match status" value="1"/>
</dbReference>
<dbReference type="Gene3D" id="3.20.20.10">
    <property type="entry name" value="Alanine racemase"/>
    <property type="match status" value="1"/>
</dbReference>
<evidence type="ECO:0000313" key="7">
    <source>
        <dbReference type="Proteomes" id="UP000287352"/>
    </source>
</evidence>
<feature type="modified residue" description="N6-(pyridoxal phosphate)lysine" evidence="2 3">
    <location>
        <position position="45"/>
    </location>
</feature>
<dbReference type="PANTHER" id="PTHR10146:SF14">
    <property type="entry name" value="PYRIDOXAL PHOSPHATE HOMEOSTASIS PROTEIN"/>
    <property type="match status" value="1"/>
</dbReference>
<dbReference type="HAMAP" id="MF_02087">
    <property type="entry name" value="PLP_homeostasis"/>
    <property type="match status" value="1"/>
</dbReference>
<dbReference type="NCBIfam" id="TIGR00044">
    <property type="entry name" value="YggS family pyridoxal phosphate-dependent enzyme"/>
    <property type="match status" value="1"/>
</dbReference>
<protein>
    <recommendedName>
        <fullName evidence="2">Pyridoxal phosphate homeostasis protein</fullName>
        <shortName evidence="2">PLP homeostasis protein</shortName>
    </recommendedName>
</protein>